<dbReference type="OrthoDB" id="9982085at2"/>
<organism evidence="1 2">
    <name type="scientific">Bacillus thermotolerans</name>
    <name type="common">Quasibacillus thermotolerans</name>
    <dbReference type="NCBI Taxonomy" id="1221996"/>
    <lineage>
        <taxon>Bacteria</taxon>
        <taxon>Bacillati</taxon>
        <taxon>Bacillota</taxon>
        <taxon>Bacilli</taxon>
        <taxon>Bacillales</taxon>
        <taxon>Bacillaceae</taxon>
        <taxon>Bacillus</taxon>
    </lineage>
</organism>
<name>A0A0F5HN74_BACTR</name>
<evidence type="ECO:0000313" key="2">
    <source>
        <dbReference type="Proteomes" id="UP000031563"/>
    </source>
</evidence>
<proteinExistence type="predicted"/>
<dbReference type="EMBL" id="JWIR02000062">
    <property type="protein sequence ID" value="KKB36311.1"/>
    <property type="molecule type" value="Genomic_DNA"/>
</dbReference>
<keyword evidence="2" id="KW-1185">Reference proteome</keyword>
<evidence type="ECO:0000313" key="1">
    <source>
        <dbReference type="EMBL" id="KKB36311.1"/>
    </source>
</evidence>
<protein>
    <submittedName>
        <fullName evidence="1">Uncharacterized protein</fullName>
    </submittedName>
</protein>
<reference evidence="1" key="1">
    <citation type="submission" date="2015-02" db="EMBL/GenBank/DDBJ databases">
        <title>Genome Assembly of Bacillaceae bacterium MTCC 8252.</title>
        <authorList>
            <person name="Verma A."/>
            <person name="Khatri I."/>
            <person name="Mual P."/>
            <person name="Subramanian S."/>
            <person name="Krishnamurthi S."/>
        </authorList>
    </citation>
    <scope>NUCLEOTIDE SEQUENCE [LARGE SCALE GENOMIC DNA]</scope>
    <source>
        <strain evidence="1">MTCC 8252</strain>
    </source>
</reference>
<dbReference type="Proteomes" id="UP000031563">
    <property type="component" value="Unassembled WGS sequence"/>
</dbReference>
<gene>
    <name evidence="1" type="ORF">QY95_03175</name>
</gene>
<sequence length="159" mass="19335">MVAAPDRGKKEREAPFIALFQSVFSYKEALVLLWEQTHERRINDRLLVHLIRRNLNELSHYLHVFIRRYEVYAQYHEHLSISQELLYRIERYLTSIDRLSDRLQASFYERKKISSLIEHLLHEWRVFMKLQEKRPYRNNPNTRWIASCIADPIKKGGNR</sequence>
<accession>A0A0F5HSN0</accession>
<dbReference type="STRING" id="1221996.QY95_03175"/>
<dbReference type="RefSeq" id="WP_039237094.1">
    <property type="nucleotide sequence ID" value="NZ_JWIR02000062.1"/>
</dbReference>
<comment type="caution">
    <text evidence="1">The sequence shown here is derived from an EMBL/GenBank/DDBJ whole genome shotgun (WGS) entry which is preliminary data.</text>
</comment>
<accession>A0A0F5HN74</accession>
<dbReference type="AlphaFoldDB" id="A0A0F5HN74"/>